<feature type="region of interest" description="Disordered" evidence="1">
    <location>
        <begin position="54"/>
        <end position="77"/>
    </location>
</feature>
<dbReference type="Proteomes" id="UP001524473">
    <property type="component" value="Unassembled WGS sequence"/>
</dbReference>
<proteinExistence type="predicted"/>
<evidence type="ECO:0000256" key="1">
    <source>
        <dbReference type="SAM" id="MobiDB-lite"/>
    </source>
</evidence>
<evidence type="ECO:0000313" key="3">
    <source>
        <dbReference type="Proteomes" id="UP001524473"/>
    </source>
</evidence>
<name>A0ABT1S358_9FIRM</name>
<dbReference type="EMBL" id="JANFZH010000042">
    <property type="protein sequence ID" value="MCQ4841243.1"/>
    <property type="molecule type" value="Genomic_DNA"/>
</dbReference>
<feature type="region of interest" description="Disordered" evidence="1">
    <location>
        <begin position="1"/>
        <end position="35"/>
    </location>
</feature>
<feature type="compositionally biased region" description="Polar residues" evidence="1">
    <location>
        <begin position="20"/>
        <end position="30"/>
    </location>
</feature>
<gene>
    <name evidence="2" type="ORF">NE695_15115</name>
</gene>
<dbReference type="GeneID" id="90534052"/>
<feature type="compositionally biased region" description="Low complexity" evidence="1">
    <location>
        <begin position="64"/>
        <end position="77"/>
    </location>
</feature>
<organism evidence="2 3">
    <name type="scientific">Neglectibacter timonensis</name>
    <dbReference type="NCBI Taxonomy" id="1776382"/>
    <lineage>
        <taxon>Bacteria</taxon>
        <taxon>Bacillati</taxon>
        <taxon>Bacillota</taxon>
        <taxon>Clostridia</taxon>
        <taxon>Eubacteriales</taxon>
        <taxon>Oscillospiraceae</taxon>
        <taxon>Neglectibacter</taxon>
    </lineage>
</organism>
<protein>
    <submittedName>
        <fullName evidence="2">Uncharacterized protein</fullName>
    </submittedName>
</protein>
<sequence>MEQIPAEYAGCAVTDEVESSPLTPQRQSTGGRWPSGGEAYLLDTSSVTFGDSFPSRGSLGLGENPAAAGAAGANPKI</sequence>
<comment type="caution">
    <text evidence="2">The sequence shown here is derived from an EMBL/GenBank/DDBJ whole genome shotgun (WGS) entry which is preliminary data.</text>
</comment>
<reference evidence="2 3" key="1">
    <citation type="submission" date="2022-06" db="EMBL/GenBank/DDBJ databases">
        <title>Isolation of gut microbiota from human fecal samples.</title>
        <authorList>
            <person name="Pamer E.G."/>
            <person name="Barat B."/>
            <person name="Waligurski E."/>
            <person name="Medina S."/>
            <person name="Paddock L."/>
            <person name="Mostad J."/>
        </authorList>
    </citation>
    <scope>NUCLEOTIDE SEQUENCE [LARGE SCALE GENOMIC DNA]</scope>
    <source>
        <strain evidence="2 3">DFI.9.73</strain>
    </source>
</reference>
<accession>A0ABT1S358</accession>
<keyword evidence="3" id="KW-1185">Reference proteome</keyword>
<evidence type="ECO:0000313" key="2">
    <source>
        <dbReference type="EMBL" id="MCQ4841243.1"/>
    </source>
</evidence>
<dbReference type="RefSeq" id="WP_147578461.1">
    <property type="nucleotide sequence ID" value="NZ_CABKVV010000006.1"/>
</dbReference>